<gene>
    <name evidence="2" type="ORF">METZ01_LOCUS365329</name>
</gene>
<feature type="non-terminal residue" evidence="2">
    <location>
        <position position="240"/>
    </location>
</feature>
<feature type="region of interest" description="Disordered" evidence="1">
    <location>
        <begin position="205"/>
        <end position="224"/>
    </location>
</feature>
<name>A0A382SSM6_9ZZZZ</name>
<accession>A0A382SSM6</accession>
<dbReference type="AlphaFoldDB" id="A0A382SSM6"/>
<sequence length="240" mass="25879">MDLVSALRANETIESSVAIKAAEFLLVAGGQDPTTLAVEEAAHAIATHASGETVGPLVDWWLVTVGGGHPVGIAHLVDPDWMPAPLAGWMGECLAFATDLEGQTVAQWLRRRRRVKDARQEFADSLDPPGGKFGGATTAWEHVAEPHRKYLSKFDAGKDVEPPRADFRRLMKGQPVTTGSDTYRKAKRQYDTMGKAAEELDNAVRSASGPKRGPALIPPEFDDSGMDGDLRRLVALALEA</sequence>
<dbReference type="EMBL" id="UINC01131024">
    <property type="protein sequence ID" value="SVD12475.1"/>
    <property type="molecule type" value="Genomic_DNA"/>
</dbReference>
<organism evidence="2">
    <name type="scientific">marine metagenome</name>
    <dbReference type="NCBI Taxonomy" id="408172"/>
    <lineage>
        <taxon>unclassified sequences</taxon>
        <taxon>metagenomes</taxon>
        <taxon>ecological metagenomes</taxon>
    </lineage>
</organism>
<reference evidence="2" key="1">
    <citation type="submission" date="2018-05" db="EMBL/GenBank/DDBJ databases">
        <authorList>
            <person name="Lanie J.A."/>
            <person name="Ng W.-L."/>
            <person name="Kazmierczak K.M."/>
            <person name="Andrzejewski T.M."/>
            <person name="Davidsen T.M."/>
            <person name="Wayne K.J."/>
            <person name="Tettelin H."/>
            <person name="Glass J.I."/>
            <person name="Rusch D."/>
            <person name="Podicherti R."/>
            <person name="Tsui H.-C.T."/>
            <person name="Winkler M.E."/>
        </authorList>
    </citation>
    <scope>NUCLEOTIDE SEQUENCE</scope>
</reference>
<evidence type="ECO:0000313" key="2">
    <source>
        <dbReference type="EMBL" id="SVD12475.1"/>
    </source>
</evidence>
<proteinExistence type="predicted"/>
<evidence type="ECO:0000256" key="1">
    <source>
        <dbReference type="SAM" id="MobiDB-lite"/>
    </source>
</evidence>
<protein>
    <submittedName>
        <fullName evidence="2">Uncharacterized protein</fullName>
    </submittedName>
</protein>